<keyword evidence="2" id="KW-1015">Disulfide bond</keyword>
<dbReference type="SUPFAM" id="SSF49854">
    <property type="entry name" value="Spermadhesin, CUB domain"/>
    <property type="match status" value="1"/>
</dbReference>
<comment type="caution">
    <text evidence="3">Lacks conserved residue(s) required for the propagation of feature annotation.</text>
</comment>
<dbReference type="AlphaFoldDB" id="A0A6J8B5L3"/>
<dbReference type="SMART" id="SM00042">
    <property type="entry name" value="CUB"/>
    <property type="match status" value="1"/>
</dbReference>
<dbReference type="InterPro" id="IPR003961">
    <property type="entry name" value="FN3_dom"/>
</dbReference>
<evidence type="ECO:0000259" key="4">
    <source>
        <dbReference type="PROSITE" id="PS01180"/>
    </source>
</evidence>
<gene>
    <name evidence="6" type="ORF">MCOR_13647</name>
</gene>
<name>A0A6J8B5L3_MYTCO</name>
<reference evidence="6 7" key="1">
    <citation type="submission" date="2020-06" db="EMBL/GenBank/DDBJ databases">
        <authorList>
            <person name="Li R."/>
            <person name="Bekaert M."/>
        </authorList>
    </citation>
    <scope>NUCLEOTIDE SEQUENCE [LARGE SCALE GENOMIC DNA]</scope>
    <source>
        <strain evidence="7">wild</strain>
    </source>
</reference>
<feature type="domain" description="Fibronectin type-III" evidence="5">
    <location>
        <begin position="183"/>
        <end position="279"/>
    </location>
</feature>
<dbReference type="Gene3D" id="2.60.40.10">
    <property type="entry name" value="Immunoglobulins"/>
    <property type="match status" value="2"/>
</dbReference>
<dbReference type="Pfam" id="PF00041">
    <property type="entry name" value="fn3"/>
    <property type="match status" value="1"/>
</dbReference>
<dbReference type="EMBL" id="CACVKT020002309">
    <property type="protein sequence ID" value="CAC5377327.1"/>
    <property type="molecule type" value="Genomic_DNA"/>
</dbReference>
<dbReference type="Gene3D" id="2.60.120.290">
    <property type="entry name" value="Spermadhesin, CUB domain"/>
    <property type="match status" value="1"/>
</dbReference>
<dbReference type="OrthoDB" id="6130204at2759"/>
<dbReference type="InterPro" id="IPR000859">
    <property type="entry name" value="CUB_dom"/>
</dbReference>
<dbReference type="Pfam" id="PF00431">
    <property type="entry name" value="CUB"/>
    <property type="match status" value="1"/>
</dbReference>
<dbReference type="SUPFAM" id="SSF49265">
    <property type="entry name" value="Fibronectin type III"/>
    <property type="match status" value="2"/>
</dbReference>
<dbReference type="CDD" id="cd00063">
    <property type="entry name" value="FN3"/>
    <property type="match status" value="2"/>
</dbReference>
<evidence type="ECO:0000256" key="1">
    <source>
        <dbReference type="ARBA" id="ARBA00022737"/>
    </source>
</evidence>
<dbReference type="PROSITE" id="PS01180">
    <property type="entry name" value="CUB"/>
    <property type="match status" value="1"/>
</dbReference>
<dbReference type="InterPro" id="IPR013783">
    <property type="entry name" value="Ig-like_fold"/>
</dbReference>
<evidence type="ECO:0000313" key="7">
    <source>
        <dbReference type="Proteomes" id="UP000507470"/>
    </source>
</evidence>
<proteinExistence type="predicted"/>
<protein>
    <submittedName>
        <fullName evidence="6">Uncharacterized protein</fullName>
    </submittedName>
</protein>
<feature type="domain" description="CUB" evidence="4">
    <location>
        <begin position="278"/>
        <end position="385"/>
    </location>
</feature>
<dbReference type="InterPro" id="IPR035914">
    <property type="entry name" value="Sperma_CUB_dom_sf"/>
</dbReference>
<evidence type="ECO:0000313" key="6">
    <source>
        <dbReference type="EMBL" id="CAC5377327.1"/>
    </source>
</evidence>
<keyword evidence="7" id="KW-1185">Reference proteome</keyword>
<sequence>MSTIKLEYTIDVSHEQCESGLYLSEILTSVVCSQSYRNTTVGDVISFNSPGYPEDILPRVVCIWHVSSQSDVWYKILAVTHNLNLFVPALHPPQNISILTSNKVFHISWDLQSTDFFDFTVVMSYFTYPFNGTWTEVILESNTTGHVIDTSKNRGQKYGITLFLRSQYGESTHTEIIDARSDKPTNPPHDVDVITRSSSIILSWKRPMDRPQVIQHYIVKYQIGRYSADHMMKITPNKTYLNIATAESQGQMFAFKIASETNGGVGHFSKAAFIRAACGVTKFILPRQSKIIIFPGHSQAPYLPNVQCTWSLNTGVSLWFKINIDTLNLEHSDGCQKDYLQVGNSTFCGSLYNKEIVQRINTVKIMFVSDGDIGGIGFILSVSAVGTPPDKPRNISIIPATYGLVVTWERPLYKSDFIQSYSLFYEHEYTSKPVKILLSKQQLSYVIDTTKYPGIRFEIWMISNGDGGTSSETSHVSAFSGCGENINLSNTSSFIITPFYGKWRPRDAFCKWHVTSHFSFLLHVIDVQFPQSNSSRCDHVTGQCNHVTNRCDGITLEISNNDKICDQQGVMKTYIIHEKEADISLTARNNVEVIKLFLKISSIELMDTTSSAMTKQSVLTSGEFLPVLLRSFTTNCHIKQFHVRGKFKNTSKH</sequence>
<dbReference type="InterPro" id="IPR036116">
    <property type="entry name" value="FN3_sf"/>
</dbReference>
<accession>A0A6J8B5L3</accession>
<dbReference type="CDD" id="cd00041">
    <property type="entry name" value="CUB"/>
    <property type="match status" value="1"/>
</dbReference>
<keyword evidence="1" id="KW-0677">Repeat</keyword>
<organism evidence="6 7">
    <name type="scientific">Mytilus coruscus</name>
    <name type="common">Sea mussel</name>
    <dbReference type="NCBI Taxonomy" id="42192"/>
    <lineage>
        <taxon>Eukaryota</taxon>
        <taxon>Metazoa</taxon>
        <taxon>Spiralia</taxon>
        <taxon>Lophotrochozoa</taxon>
        <taxon>Mollusca</taxon>
        <taxon>Bivalvia</taxon>
        <taxon>Autobranchia</taxon>
        <taxon>Pteriomorphia</taxon>
        <taxon>Mytilida</taxon>
        <taxon>Mytiloidea</taxon>
        <taxon>Mytilidae</taxon>
        <taxon>Mytilinae</taxon>
        <taxon>Mytilus</taxon>
    </lineage>
</organism>
<dbReference type="Proteomes" id="UP000507470">
    <property type="component" value="Unassembled WGS sequence"/>
</dbReference>
<feature type="domain" description="Fibronectin type-III" evidence="5">
    <location>
        <begin position="388"/>
        <end position="485"/>
    </location>
</feature>
<dbReference type="SMART" id="SM00060">
    <property type="entry name" value="FN3"/>
    <property type="match status" value="3"/>
</dbReference>
<evidence type="ECO:0000256" key="2">
    <source>
        <dbReference type="ARBA" id="ARBA00023157"/>
    </source>
</evidence>
<dbReference type="PROSITE" id="PS50853">
    <property type="entry name" value="FN3"/>
    <property type="match status" value="2"/>
</dbReference>
<dbReference type="PANTHER" id="PTHR24251">
    <property type="entry name" value="OVOCHYMASE-RELATED"/>
    <property type="match status" value="1"/>
</dbReference>
<evidence type="ECO:0000256" key="3">
    <source>
        <dbReference type="PROSITE-ProRule" id="PRU00059"/>
    </source>
</evidence>
<evidence type="ECO:0000259" key="5">
    <source>
        <dbReference type="PROSITE" id="PS50853"/>
    </source>
</evidence>